<comment type="caution">
    <text evidence="11">The sequence shown here is derived from an EMBL/GenBank/DDBJ whole genome shotgun (WGS) entry which is preliminary data.</text>
</comment>
<dbReference type="Gene3D" id="3.90.550.10">
    <property type="entry name" value="Spore Coat Polysaccharide Biosynthesis Protein SpsA, Chain A"/>
    <property type="match status" value="2"/>
</dbReference>
<evidence type="ECO:0000313" key="12">
    <source>
        <dbReference type="Proteomes" id="UP001197247"/>
    </source>
</evidence>
<keyword evidence="3 11" id="KW-0808">Transferase</keyword>
<feature type="domain" description="Glycosyltransferase 2-like" evidence="8">
    <location>
        <begin position="5"/>
        <end position="139"/>
    </location>
</feature>
<dbReference type="EC" id="2.4.-.-" evidence="11"/>
<name>A0ABS5TNA1_9ACTN</name>
<keyword evidence="12" id="KW-1185">Reference proteome</keyword>
<keyword evidence="5 7" id="KW-1133">Transmembrane helix</keyword>
<dbReference type="PANTHER" id="PTHR43867:SF2">
    <property type="entry name" value="CELLULOSE SYNTHASE CATALYTIC SUBUNIT A [UDP-FORMING]"/>
    <property type="match status" value="1"/>
</dbReference>
<feature type="transmembrane region" description="Helical" evidence="7">
    <location>
        <begin position="813"/>
        <end position="835"/>
    </location>
</feature>
<dbReference type="EMBL" id="JAHBAY010000013">
    <property type="protein sequence ID" value="MBT0772572.1"/>
    <property type="molecule type" value="Genomic_DNA"/>
</dbReference>
<feature type="transmembrane region" description="Helical" evidence="7">
    <location>
        <begin position="265"/>
        <end position="283"/>
    </location>
</feature>
<evidence type="ECO:0000256" key="6">
    <source>
        <dbReference type="ARBA" id="ARBA00023136"/>
    </source>
</evidence>
<dbReference type="CDD" id="cd06442">
    <property type="entry name" value="DPM1_like"/>
    <property type="match status" value="1"/>
</dbReference>
<evidence type="ECO:0000259" key="9">
    <source>
        <dbReference type="Pfam" id="PF04138"/>
    </source>
</evidence>
<accession>A0ABS5TNA1</accession>
<evidence type="ECO:0000256" key="4">
    <source>
        <dbReference type="ARBA" id="ARBA00022692"/>
    </source>
</evidence>
<dbReference type="InterPro" id="IPR050321">
    <property type="entry name" value="Glycosyltr_2/OpgH_subfam"/>
</dbReference>
<dbReference type="GO" id="GO:0016757">
    <property type="term" value="F:glycosyltransferase activity"/>
    <property type="evidence" value="ECO:0007669"/>
    <property type="project" value="UniProtKB-KW"/>
</dbReference>
<reference evidence="11 12" key="1">
    <citation type="submission" date="2021-05" db="EMBL/GenBank/DDBJ databases">
        <title>Kineosporia and Streptomyces sp. nov. two new marine actinobacteria isolated from Coral.</title>
        <authorList>
            <person name="Buangrab K."/>
            <person name="Sutthacheep M."/>
            <person name="Yeemin T."/>
            <person name="Harunari E."/>
            <person name="Igarashi Y."/>
            <person name="Kanchanasin P."/>
            <person name="Tanasupawat S."/>
            <person name="Phongsopitanun W."/>
        </authorList>
    </citation>
    <scope>NUCLEOTIDE SEQUENCE [LARGE SCALE GENOMIC DNA]</scope>
    <source>
        <strain evidence="11 12">J2-2</strain>
    </source>
</reference>
<dbReference type="InterPro" id="IPR007267">
    <property type="entry name" value="GtrA_DPMS_TM"/>
</dbReference>
<dbReference type="SUPFAM" id="SSF53448">
    <property type="entry name" value="Nucleotide-diphospho-sugar transferases"/>
    <property type="match status" value="2"/>
</dbReference>
<feature type="transmembrane region" description="Helical" evidence="7">
    <location>
        <begin position="240"/>
        <end position="259"/>
    </location>
</feature>
<organism evidence="11 12">
    <name type="scientific">Kineosporia corallincola</name>
    <dbReference type="NCBI Taxonomy" id="2835133"/>
    <lineage>
        <taxon>Bacteria</taxon>
        <taxon>Bacillati</taxon>
        <taxon>Actinomycetota</taxon>
        <taxon>Actinomycetes</taxon>
        <taxon>Kineosporiales</taxon>
        <taxon>Kineosporiaceae</taxon>
        <taxon>Kineosporia</taxon>
    </lineage>
</organism>
<evidence type="ECO:0000256" key="3">
    <source>
        <dbReference type="ARBA" id="ARBA00022679"/>
    </source>
</evidence>
<dbReference type="Pfam" id="PF13632">
    <property type="entry name" value="Glyco_trans_2_3"/>
    <property type="match status" value="1"/>
</dbReference>
<evidence type="ECO:0000313" key="11">
    <source>
        <dbReference type="EMBL" id="MBT0772572.1"/>
    </source>
</evidence>
<dbReference type="InterPro" id="IPR029044">
    <property type="entry name" value="Nucleotide-diphossugar_trans"/>
</dbReference>
<feature type="domain" description="Glycosyltransferase 2-like" evidence="10">
    <location>
        <begin position="532"/>
        <end position="741"/>
    </location>
</feature>
<dbReference type="RefSeq" id="WP_214159117.1">
    <property type="nucleotide sequence ID" value="NZ_JAHBAY010000013.1"/>
</dbReference>
<evidence type="ECO:0000259" key="10">
    <source>
        <dbReference type="Pfam" id="PF13632"/>
    </source>
</evidence>
<dbReference type="Pfam" id="PF04138">
    <property type="entry name" value="GtrA_DPMS_TM"/>
    <property type="match status" value="1"/>
</dbReference>
<feature type="transmembrane region" description="Helical" evidence="7">
    <location>
        <begin position="701"/>
        <end position="725"/>
    </location>
</feature>
<comment type="subcellular location">
    <subcellularLocation>
        <location evidence="1">Membrane</location>
        <topology evidence="1">Multi-pass membrane protein</topology>
    </subcellularLocation>
</comment>
<evidence type="ECO:0000256" key="2">
    <source>
        <dbReference type="ARBA" id="ARBA00022676"/>
    </source>
</evidence>
<evidence type="ECO:0000259" key="8">
    <source>
        <dbReference type="Pfam" id="PF00535"/>
    </source>
</evidence>
<feature type="transmembrane region" description="Helical" evidence="7">
    <location>
        <begin position="406"/>
        <end position="426"/>
    </location>
</feature>
<feature type="domain" description="GtrA/DPMS transmembrane" evidence="9">
    <location>
        <begin position="239"/>
        <end position="352"/>
    </location>
</feature>
<feature type="transmembrane region" description="Helical" evidence="7">
    <location>
        <begin position="382"/>
        <end position="400"/>
    </location>
</feature>
<proteinExistence type="predicted"/>
<dbReference type="InterPro" id="IPR039528">
    <property type="entry name" value="DPM1-like"/>
</dbReference>
<dbReference type="PANTHER" id="PTHR43867">
    <property type="entry name" value="CELLULOSE SYNTHASE CATALYTIC SUBUNIT A [UDP-FORMING]"/>
    <property type="match status" value="1"/>
</dbReference>
<dbReference type="Proteomes" id="UP001197247">
    <property type="component" value="Unassembled WGS sequence"/>
</dbReference>
<gene>
    <name evidence="11" type="ORF">KIH74_26750</name>
</gene>
<feature type="transmembrane region" description="Helical" evidence="7">
    <location>
        <begin position="841"/>
        <end position="859"/>
    </location>
</feature>
<feature type="transmembrane region" description="Helical" evidence="7">
    <location>
        <begin position="737"/>
        <end position="754"/>
    </location>
</feature>
<dbReference type="InterPro" id="IPR001173">
    <property type="entry name" value="Glyco_trans_2-like"/>
</dbReference>
<evidence type="ECO:0000256" key="5">
    <source>
        <dbReference type="ARBA" id="ARBA00022989"/>
    </source>
</evidence>
<keyword evidence="4 7" id="KW-0812">Transmembrane</keyword>
<keyword evidence="6 7" id="KW-0472">Membrane</keyword>
<evidence type="ECO:0000256" key="7">
    <source>
        <dbReference type="SAM" id="Phobius"/>
    </source>
</evidence>
<evidence type="ECO:0000256" key="1">
    <source>
        <dbReference type="ARBA" id="ARBA00004141"/>
    </source>
</evidence>
<sequence>MPDISVVVPTCQEGDNVAELVDRISRTLPCEKSEIVFVDDSDDHTPQVIAALARSSAMPIRLIHRAGEQRSGGLAGAVSRGIASSSGDFVVVMDADLQHPPELAAQLVQVGRDDPADVVVASRYVGDGDAGGLSSVARLVTSRGSGYLSRVMFPRRVGRRCTDPMTGYFCLRRDAVDLNRLRPRGFKILLEILASHDLVVREVPFSFGERRAGESKASLRNGLHFVIQLLALRIGAPGRFAAVGLAGLVLNLALMFLLMQAGSHYLWAAVVATALTILSNFVMQERLVFDGPRRRNLTARAAQTFTYNGLDAVARMPLLVFLVERGMGSLPAQAATVGLSFAARFVFTSKVVYPRQPTAPGPVTPPSDAEKDAYLAAPQHRWLFWAQAVAMLGVAVSMYGLATNTYWTLIFLGPLALMVVEQALALRTSTFTRRVTVGRHRELVRDFRGAPSVDVFLPTAGEPLEVLANTYEHVARLDWPGELRIHVLDDSAREQVRRLAGAHGFEYLARPGSEFKKAGNLQYALERSRGEHITILDADFVPRPDYLRELVPYLDDPWVGIVQSPQFFATDRSMSWLQRCAGATQEMFFRFVQPSRDAVGAAICVGTSAVYRRRALEAIGGFPLIGHSEDVYCGVMMARKGFQLRYVPVLLTRGACPDNLDAFIAQQYRWCEGSMSLLMDRNFHEEPTMSAAQRASYWSGFLYYLATAVNAALAPLAVLVMVIAYPDRVQSGNMLPLAVATLFWLAVFPVVAFGRWRFEVFRVQAVYGFAHLFCIGDLIRGRAAEWVATGAVRTGTSPRAAVGDRVRRLMGPYLLATQAATLIGLGAGAMVYGFAHYWANIVLALLNAYVYLPVGWAAVRGGEGRLLDRLLGLRPSSEPAIGETA</sequence>
<feature type="transmembrane region" description="Helical" evidence="7">
    <location>
        <begin position="329"/>
        <end position="347"/>
    </location>
</feature>
<protein>
    <submittedName>
        <fullName evidence="11">Glycosyltransferase</fullName>
        <ecNumber evidence="11">2.4.-.-</ecNumber>
    </submittedName>
</protein>
<dbReference type="CDD" id="cd06421">
    <property type="entry name" value="CESA_CelA_like"/>
    <property type="match status" value="1"/>
</dbReference>
<keyword evidence="2 11" id="KW-0328">Glycosyltransferase</keyword>
<dbReference type="Pfam" id="PF00535">
    <property type="entry name" value="Glycos_transf_2"/>
    <property type="match status" value="1"/>
</dbReference>